<dbReference type="InterPro" id="IPR011990">
    <property type="entry name" value="TPR-like_helical_dom_sf"/>
</dbReference>
<accession>A0AAE0XQN8</accession>
<proteinExistence type="predicted"/>
<dbReference type="Proteomes" id="UP001283361">
    <property type="component" value="Unassembled WGS sequence"/>
</dbReference>
<protein>
    <recommendedName>
        <fullName evidence="2">Cadherin-like beta-sandwich-like domain-containing protein</fullName>
    </recommendedName>
</protein>
<dbReference type="Pfam" id="PF12733">
    <property type="entry name" value="Cadherin-like"/>
    <property type="match status" value="2"/>
</dbReference>
<evidence type="ECO:0000259" key="2">
    <source>
        <dbReference type="Pfam" id="PF12733"/>
    </source>
</evidence>
<feature type="domain" description="Cadherin-like beta-sandwich-like" evidence="2">
    <location>
        <begin position="100"/>
        <end position="186"/>
    </location>
</feature>
<gene>
    <name evidence="3" type="ORF">RRG08_042565</name>
</gene>
<evidence type="ECO:0000313" key="4">
    <source>
        <dbReference type="Proteomes" id="UP001283361"/>
    </source>
</evidence>
<dbReference type="Gene3D" id="1.25.40.10">
    <property type="entry name" value="Tetratricopeptide repeat domain"/>
    <property type="match status" value="1"/>
</dbReference>
<feature type="domain" description="Cadherin-like beta-sandwich-like" evidence="2">
    <location>
        <begin position="6"/>
        <end position="92"/>
    </location>
</feature>
<dbReference type="SUPFAM" id="SSF48452">
    <property type="entry name" value="TPR-like"/>
    <property type="match status" value="1"/>
</dbReference>
<feature type="region of interest" description="Disordered" evidence="1">
    <location>
        <begin position="812"/>
        <end position="933"/>
    </location>
</feature>
<keyword evidence="4" id="KW-1185">Reference proteome</keyword>
<feature type="compositionally biased region" description="Gly residues" evidence="1">
    <location>
        <begin position="842"/>
        <end position="854"/>
    </location>
</feature>
<comment type="caution">
    <text evidence="3">The sequence shown here is derived from an EMBL/GenBank/DDBJ whole genome shotgun (WGS) entry which is preliminary data.</text>
</comment>
<organism evidence="3 4">
    <name type="scientific">Elysia crispata</name>
    <name type="common">lettuce slug</name>
    <dbReference type="NCBI Taxonomy" id="231223"/>
    <lineage>
        <taxon>Eukaryota</taxon>
        <taxon>Metazoa</taxon>
        <taxon>Spiralia</taxon>
        <taxon>Lophotrochozoa</taxon>
        <taxon>Mollusca</taxon>
        <taxon>Gastropoda</taxon>
        <taxon>Heterobranchia</taxon>
        <taxon>Euthyneura</taxon>
        <taxon>Panpulmonata</taxon>
        <taxon>Sacoglossa</taxon>
        <taxon>Placobranchoidea</taxon>
        <taxon>Plakobranchidae</taxon>
        <taxon>Elysia</taxon>
    </lineage>
</organism>
<dbReference type="InterPro" id="IPR025883">
    <property type="entry name" value="Cadherin-like_domain"/>
</dbReference>
<name>A0AAE0XQN8_9GAST</name>
<dbReference type="EMBL" id="JAWDGP010007852">
    <property type="protein sequence ID" value="KAK3702573.1"/>
    <property type="molecule type" value="Genomic_DNA"/>
</dbReference>
<sequence length="1100" mass="120608">MDDCNLSKLTVKPGSLTPTFNKDITEYNVTVASNVEKITLNPTTSDNGASFSISGSGGSRDVPLKEGVITDIKIEVSSEDNTLKSYFVCVKRLSAKDAVLTDISIKSGHLEPEFSSNQFEYYCLLPCNVTEASITPKAPDPKNAVTVNGGKPGSPLPLNTGLSEIKIEVTSPDGTNKKVYIIEIARKPIPRYVKFTDAKASLDFECPISLSPLYCPITVKKSNPRRSYSGPIINELTRTSKVDPLTGEPLLPGWKVQDFQLDKTLATQLSVIPLSYGGTTEPKKFGELAGHLAECSKPAAQEDLSGKFTSSTLSRTLEDHKWQKSLQQVFDETSPEVLRKNSDSHLEVYYKKIPRPGQFHQQYNDGESPIDELQGAIHCMATALKFKPKDADHHLRLAMLLEEKYFAEDMFGLKKEEKDEGPSLNLQAKESSKEEEVFAICKLKGVDPSSPVSHHLKALDNEYHHLLDSGQSGKADHVQSLYVWYSKKVSQEGAAAHKAEDHESPLGQAYQKYLDALCIDESKAVYNFHVGRLLVVMGNYEDAIKRLEATLSWNSQHDMARFYLGLAISLSKEEWKKRGKEAIKYLLAGMELLLSELSKQANTAEEIIPKTTLFAENLVRTSNVYLLRGIIQLGNLLTCNEVKDAMSAMDVYHTAALLATQVLPTVCRGDVYKQIEWVLVDAHTQLLELLTKQQGKEELIASRCQRLSALIFNSTISGNYKLLELQEATCQKLVKIQPSVSYALFLLGSAQFALYENTPKGDAAKQQLQDAEHSFKASIALEGKTSEEKPQEWVTNQKWWIEFTKKEEDAKKAAAAPSTVPPDGGKVSAPPTNTAAASAARGGRGGAAAAGRGRGANPSSSNTSTQAKGDKSKHVCVPRPAARGGAAARGAPAARGAAAARGGKAAATPAAKKEAAPAKQEVNAPAPPAEEAKPVEVNKPKIVVKNVKSYPPRLGLARVLRAADQPNEAKQFYAEVIEMAPEVHDAYIESAEMLAKSSPLEAVDVYAKFPVSENPSFDDAFIFGEIIRILMKAEKFDDERLAKNMIAYGKVLGAGVLERYTKTLEQKNKNELLRKVYAGMNNKSEDDPDMQAFFKFKFWI</sequence>
<feature type="compositionally biased region" description="Polar residues" evidence="1">
    <location>
        <begin position="857"/>
        <end position="867"/>
    </location>
</feature>
<evidence type="ECO:0000256" key="1">
    <source>
        <dbReference type="SAM" id="MobiDB-lite"/>
    </source>
</evidence>
<reference evidence="3" key="1">
    <citation type="journal article" date="2023" name="G3 (Bethesda)">
        <title>A reference genome for the long-term kleptoplast-retaining sea slug Elysia crispata morphotype clarki.</title>
        <authorList>
            <person name="Eastman K.E."/>
            <person name="Pendleton A.L."/>
            <person name="Shaikh M.A."/>
            <person name="Suttiyut T."/>
            <person name="Ogas R."/>
            <person name="Tomko P."/>
            <person name="Gavelis G."/>
            <person name="Widhalm J.R."/>
            <person name="Wisecaver J.H."/>
        </authorList>
    </citation>
    <scope>NUCLEOTIDE SEQUENCE</scope>
    <source>
        <strain evidence="3">ECLA1</strain>
    </source>
</reference>
<feature type="compositionally biased region" description="Low complexity" evidence="1">
    <location>
        <begin position="878"/>
        <end position="910"/>
    </location>
</feature>
<evidence type="ECO:0000313" key="3">
    <source>
        <dbReference type="EMBL" id="KAK3702573.1"/>
    </source>
</evidence>
<dbReference type="AlphaFoldDB" id="A0AAE0XQN8"/>